<organism evidence="6 7">
    <name type="scientific">Niabella drilacis (strain DSM 25811 / CCM 8410 / CCUG 62505 / LMG 26954 / E90)</name>
    <dbReference type="NCBI Taxonomy" id="1285928"/>
    <lineage>
        <taxon>Bacteria</taxon>
        <taxon>Pseudomonadati</taxon>
        <taxon>Bacteroidota</taxon>
        <taxon>Chitinophagia</taxon>
        <taxon>Chitinophagales</taxon>
        <taxon>Chitinophagaceae</taxon>
        <taxon>Niabella</taxon>
    </lineage>
</organism>
<proteinExistence type="inferred from homology"/>
<protein>
    <submittedName>
        <fullName evidence="6">TonB-linked outer membrane protein, SusC/RagA family</fullName>
    </submittedName>
</protein>
<dbReference type="InterPro" id="IPR018247">
    <property type="entry name" value="EF_Hand_1_Ca_BS"/>
</dbReference>
<name>A0A1G6YM77_NIADE</name>
<dbReference type="SUPFAM" id="SSF49464">
    <property type="entry name" value="Carboxypeptidase regulatory domain-like"/>
    <property type="match status" value="1"/>
</dbReference>
<dbReference type="GO" id="GO:0009279">
    <property type="term" value="C:cell outer membrane"/>
    <property type="evidence" value="ECO:0007669"/>
    <property type="project" value="UniProtKB-SubCell"/>
</dbReference>
<feature type="signal peptide" evidence="3">
    <location>
        <begin position="1"/>
        <end position="27"/>
    </location>
</feature>
<comment type="subcellular location">
    <subcellularLocation>
        <location evidence="1">Cell outer membrane</location>
        <topology evidence="1">Multi-pass membrane protein</topology>
    </subcellularLocation>
</comment>
<feature type="chain" id="PRO_5011506306" evidence="3">
    <location>
        <begin position="28"/>
        <end position="1060"/>
    </location>
</feature>
<keyword evidence="1" id="KW-0813">Transport</keyword>
<keyword evidence="3" id="KW-0732">Signal</keyword>
<dbReference type="InterPro" id="IPR012910">
    <property type="entry name" value="Plug_dom"/>
</dbReference>
<dbReference type="InterPro" id="IPR037066">
    <property type="entry name" value="Plug_dom_sf"/>
</dbReference>
<dbReference type="OrthoDB" id="721000at2"/>
<evidence type="ECO:0000256" key="3">
    <source>
        <dbReference type="SAM" id="SignalP"/>
    </source>
</evidence>
<keyword evidence="2" id="KW-0798">TonB box</keyword>
<dbReference type="SUPFAM" id="SSF56935">
    <property type="entry name" value="Porins"/>
    <property type="match status" value="1"/>
</dbReference>
<dbReference type="EMBL" id="FMZO01000016">
    <property type="protein sequence ID" value="SDD90767.1"/>
    <property type="molecule type" value="Genomic_DNA"/>
</dbReference>
<gene>
    <name evidence="6" type="ORF">SAMN04487894_11610</name>
</gene>
<dbReference type="NCBIfam" id="TIGR04056">
    <property type="entry name" value="OMP_RagA_SusC"/>
    <property type="match status" value="1"/>
</dbReference>
<keyword evidence="7" id="KW-1185">Reference proteome</keyword>
<dbReference type="FunFam" id="2.170.130.10:FF:000003">
    <property type="entry name" value="SusC/RagA family TonB-linked outer membrane protein"/>
    <property type="match status" value="1"/>
</dbReference>
<evidence type="ECO:0000313" key="7">
    <source>
        <dbReference type="Proteomes" id="UP000198757"/>
    </source>
</evidence>
<dbReference type="PROSITE" id="PS00018">
    <property type="entry name" value="EF_HAND_1"/>
    <property type="match status" value="1"/>
</dbReference>
<dbReference type="NCBIfam" id="TIGR04057">
    <property type="entry name" value="SusC_RagA_signa"/>
    <property type="match status" value="1"/>
</dbReference>
<dbReference type="Pfam" id="PF00593">
    <property type="entry name" value="TonB_dep_Rec_b-barrel"/>
    <property type="match status" value="1"/>
</dbReference>
<dbReference type="InterPro" id="IPR000531">
    <property type="entry name" value="Beta-barrel_TonB"/>
</dbReference>
<dbReference type="STRING" id="1285928.SAMN04487894_11610"/>
<dbReference type="Pfam" id="PF13715">
    <property type="entry name" value="CarbopepD_reg_2"/>
    <property type="match status" value="1"/>
</dbReference>
<dbReference type="AlphaFoldDB" id="A0A1G6YM77"/>
<feature type="domain" description="TonB-dependent receptor plug" evidence="5">
    <location>
        <begin position="127"/>
        <end position="237"/>
    </location>
</feature>
<reference evidence="7" key="1">
    <citation type="submission" date="2016-10" db="EMBL/GenBank/DDBJ databases">
        <authorList>
            <person name="Varghese N."/>
            <person name="Submissions S."/>
        </authorList>
    </citation>
    <scope>NUCLEOTIDE SEQUENCE [LARGE SCALE GENOMIC DNA]</scope>
    <source>
        <strain evidence="7">DSM 25811 / CCM 8410 / LMG 26954 / E90</strain>
    </source>
</reference>
<evidence type="ECO:0000256" key="1">
    <source>
        <dbReference type="PROSITE-ProRule" id="PRU01360"/>
    </source>
</evidence>
<keyword evidence="1" id="KW-1134">Transmembrane beta strand</keyword>
<dbReference type="InterPro" id="IPR023996">
    <property type="entry name" value="TonB-dep_OMP_SusC/RagA"/>
</dbReference>
<dbReference type="Gene3D" id="2.170.130.10">
    <property type="entry name" value="TonB-dependent receptor, plug domain"/>
    <property type="match status" value="1"/>
</dbReference>
<comment type="similarity">
    <text evidence="1 2">Belongs to the TonB-dependent receptor family.</text>
</comment>
<dbReference type="Proteomes" id="UP000198757">
    <property type="component" value="Unassembled WGS sequence"/>
</dbReference>
<evidence type="ECO:0000259" key="5">
    <source>
        <dbReference type="Pfam" id="PF07715"/>
    </source>
</evidence>
<accession>A0A1G6YM77</accession>
<evidence type="ECO:0000313" key="6">
    <source>
        <dbReference type="EMBL" id="SDD90767.1"/>
    </source>
</evidence>
<keyword evidence="1" id="KW-0998">Cell outer membrane</keyword>
<dbReference type="RefSeq" id="WP_090392210.1">
    <property type="nucleotide sequence ID" value="NZ_FMZO01000016.1"/>
</dbReference>
<sequence>MCHHRNRKIATFLFFAVGLLISFTGNAQVEPGRKKIQITGLVTDSAGAPLNGVSVGIKTNASSGTMTNVDGQYIFEVSPGTTLVYSFVGFREEERSITDTSKVINVTLYSKGASQDEVVVVAYGTQKKRELVGSVTSVSVEDLQKVPTSNLTTALAGRVAGLIAYQRTGEPGQDNADFFIRGVTTFGYKKDPLILIDGVELTTTDLARLRPDDIESFSIMKDAASTSLYGARGANGVILVSTKRGKTGAAKIAGNYETSISQPTQNLKFVNPVDYMKLYNEAVYTRTPIGDNTIYPEEKIANTAAGANPYVYPANDWLNALFKKQTINQRANLNVSGGGTVARYFVSTSFTQDNGILKVDKLNNFNNNINLKSYTLRSNVDIDLTKTTLIKVNLAGNFDDYNGPLQGGSAMYEKVMHSNPVRFPGYYPTPPELSYLKHTLFGNVELQPNVVMMNPYAEMVKGYKDESRSFMSAQMEVKQNLNFLARGLNFRVMANVNRTSNFSTTRQFIPFWYEVSSYNRATDKYGLRNINPEGGTEYLNYVPGDRQLSASFYMESALNYNRSFGSKHNFGQMLIYTMRHKVDGNDDIQGSLQKSLPYRNLSLSGRTTYNYDNKYLLEFDFGYNGTERFYEDKRFGFFPSIGAGWQVSSEKFMERFNKVISNLKLRGTYGLVGNDAIGDAGDRFFYLSETKPNETTRGAVFGENNIYSKPGYLVTRYSNANITWEKSYQMNLALELGLFDKLNFIGEYYTNDRHNILMTRPEFTTMGLSDDIRANVGRAKSSGVDLSLDYSDHFGKDFWASGRANFTYAKSRFLAYEEPDYVEPWRSHVGYSLSQQWGYIAERLFVDDEEARNAPIQRFGNDYGGGDIKYLDVNRDGEITEADLVPIGYPTSPQIVYGFGFSLGYKAFDFSAFFQGLAQESFWLNVTRYNSSTNKGSTLPFVDEGAMLQAYADDHWSEANQNVYALWPRLSSTVVANNAQRNTWFMRDGAFLRLKQAEIGYSLPQALIRRIRSNSCRVYINGSNLLSFSKFKLWDVEQAGNGFNYPVQRVFNIGVRISFD</sequence>
<evidence type="ECO:0000256" key="2">
    <source>
        <dbReference type="RuleBase" id="RU003357"/>
    </source>
</evidence>
<dbReference type="Pfam" id="PF07715">
    <property type="entry name" value="Plug"/>
    <property type="match status" value="1"/>
</dbReference>
<dbReference type="PROSITE" id="PS52016">
    <property type="entry name" value="TONB_DEPENDENT_REC_3"/>
    <property type="match status" value="1"/>
</dbReference>
<keyword evidence="1" id="KW-0812">Transmembrane</keyword>
<dbReference type="InterPro" id="IPR008969">
    <property type="entry name" value="CarboxyPept-like_regulatory"/>
</dbReference>
<dbReference type="InterPro" id="IPR039426">
    <property type="entry name" value="TonB-dep_rcpt-like"/>
</dbReference>
<keyword evidence="1 2" id="KW-0472">Membrane</keyword>
<evidence type="ECO:0000259" key="4">
    <source>
        <dbReference type="Pfam" id="PF00593"/>
    </source>
</evidence>
<dbReference type="InterPro" id="IPR023997">
    <property type="entry name" value="TonB-dep_OMP_SusC/RagA_CS"/>
</dbReference>
<dbReference type="Gene3D" id="2.60.40.1120">
    <property type="entry name" value="Carboxypeptidase-like, regulatory domain"/>
    <property type="match status" value="1"/>
</dbReference>
<feature type="domain" description="TonB-dependent receptor-like beta-barrel" evidence="4">
    <location>
        <begin position="502"/>
        <end position="851"/>
    </location>
</feature>